<organism evidence="3 4">
    <name type="scientific">Camellia sinensis var. sinensis</name>
    <name type="common">China tea</name>
    <dbReference type="NCBI Taxonomy" id="542762"/>
    <lineage>
        <taxon>Eukaryota</taxon>
        <taxon>Viridiplantae</taxon>
        <taxon>Streptophyta</taxon>
        <taxon>Embryophyta</taxon>
        <taxon>Tracheophyta</taxon>
        <taxon>Spermatophyta</taxon>
        <taxon>Magnoliopsida</taxon>
        <taxon>eudicotyledons</taxon>
        <taxon>Gunneridae</taxon>
        <taxon>Pentapetalae</taxon>
        <taxon>asterids</taxon>
        <taxon>Ericales</taxon>
        <taxon>Theaceae</taxon>
        <taxon>Camellia</taxon>
    </lineage>
</organism>
<dbReference type="SMR" id="A0A4S4EMN4"/>
<proteinExistence type="predicted"/>
<dbReference type="Gene3D" id="3.30.559.10">
    <property type="entry name" value="Chloramphenicol acetyltransferase-like domain"/>
    <property type="match status" value="2"/>
</dbReference>
<comment type="caution">
    <text evidence="3">The sequence shown here is derived from an EMBL/GenBank/DDBJ whole genome shotgun (WGS) entry which is preliminary data.</text>
</comment>
<reference evidence="3 4" key="1">
    <citation type="journal article" date="2018" name="Proc. Natl. Acad. Sci. U.S.A.">
        <title>Draft genome sequence of Camellia sinensis var. sinensis provides insights into the evolution of the tea genome and tea quality.</title>
        <authorList>
            <person name="Wei C."/>
            <person name="Yang H."/>
            <person name="Wang S."/>
            <person name="Zhao J."/>
            <person name="Liu C."/>
            <person name="Gao L."/>
            <person name="Xia E."/>
            <person name="Lu Y."/>
            <person name="Tai Y."/>
            <person name="She G."/>
            <person name="Sun J."/>
            <person name="Cao H."/>
            <person name="Tong W."/>
            <person name="Gao Q."/>
            <person name="Li Y."/>
            <person name="Deng W."/>
            <person name="Jiang X."/>
            <person name="Wang W."/>
            <person name="Chen Q."/>
            <person name="Zhang S."/>
            <person name="Li H."/>
            <person name="Wu J."/>
            <person name="Wang P."/>
            <person name="Li P."/>
            <person name="Shi C."/>
            <person name="Zheng F."/>
            <person name="Jian J."/>
            <person name="Huang B."/>
            <person name="Shan D."/>
            <person name="Shi M."/>
            <person name="Fang C."/>
            <person name="Yue Y."/>
            <person name="Li F."/>
            <person name="Li D."/>
            <person name="Wei S."/>
            <person name="Han B."/>
            <person name="Jiang C."/>
            <person name="Yin Y."/>
            <person name="Xia T."/>
            <person name="Zhang Z."/>
            <person name="Bennetzen J.L."/>
            <person name="Zhao S."/>
            <person name="Wan X."/>
        </authorList>
    </citation>
    <scope>NUCLEOTIDE SEQUENCE [LARGE SCALE GENOMIC DNA]</scope>
    <source>
        <strain evidence="4">cv. Shuchazao</strain>
        <tissue evidence="3">Leaf</tissue>
    </source>
</reference>
<evidence type="ECO:0000256" key="2">
    <source>
        <dbReference type="ARBA" id="ARBA00023315"/>
    </source>
</evidence>
<evidence type="ECO:0000313" key="3">
    <source>
        <dbReference type="EMBL" id="THG17562.1"/>
    </source>
</evidence>
<dbReference type="InterPro" id="IPR051504">
    <property type="entry name" value="Plant_metabolite_acyltrans"/>
</dbReference>
<keyword evidence="1" id="KW-0808">Transferase</keyword>
<sequence length="448" mass="50145">MKVVEVCRVTPIPSSATSTSLPLTFFDVFWLTVSPIRCLFFYETSHPSTTFLEEVLPKLKHSLSLTLHYYLPLAGNLTWLPDSDKPITQYVEGDDALSLTIAESEADFYYLSSNSSHEFKEIQPFVPNLPASHTRVPVMTLQITLFPNAGFSIGYTTHHGVLDGKTAALFMHSWASICRRSGDSTLMPELTPCYDRTLIDDPNDLERNNLDFVLKYIEPRNKSLMILNANAQPDAMICTFQLTRANIELIKKRVNAQWQEKYKHKLAMYVSTFTITSAYVWVSLVKARKIRTGKVHLGFSVDCRARLEPPIPSTYFGNCISGCFIDADSYDLIGEDGVAMAAKAIGEAIEGLNDGILDGVELAKLPFMDMDRLFSIASSPRFELYKTDFGWGKPKKVEMTSIDKNGAFSLFDSRDGNGGLEIGIMLKKQEIKAFASHFASGLEVEKMQ</sequence>
<dbReference type="EMBL" id="SDRB02003507">
    <property type="protein sequence ID" value="THG17562.1"/>
    <property type="molecule type" value="Genomic_DNA"/>
</dbReference>
<dbReference type="GO" id="GO:0016747">
    <property type="term" value="F:acyltransferase activity, transferring groups other than amino-acyl groups"/>
    <property type="evidence" value="ECO:0007669"/>
    <property type="project" value="UniProtKB-ARBA"/>
</dbReference>
<dbReference type="STRING" id="542762.A0A4S4EMN4"/>
<keyword evidence="4" id="KW-1185">Reference proteome</keyword>
<dbReference type="PANTHER" id="PTHR31625">
    <property type="match status" value="1"/>
</dbReference>
<evidence type="ECO:0000313" key="4">
    <source>
        <dbReference type="Proteomes" id="UP000306102"/>
    </source>
</evidence>
<dbReference type="Proteomes" id="UP000306102">
    <property type="component" value="Unassembled WGS sequence"/>
</dbReference>
<dbReference type="AlphaFoldDB" id="A0A4S4EMN4"/>
<gene>
    <name evidence="3" type="ORF">TEA_004950</name>
</gene>
<dbReference type="InterPro" id="IPR023213">
    <property type="entry name" value="CAT-like_dom_sf"/>
</dbReference>
<accession>A0A4S4EMN4</accession>
<keyword evidence="2" id="KW-0012">Acyltransferase</keyword>
<protein>
    <submittedName>
        <fullName evidence="3">Uncharacterized protein</fullName>
    </submittedName>
</protein>
<dbReference type="SUPFAM" id="SSF52777">
    <property type="entry name" value="CoA-dependent acyltransferases"/>
    <property type="match status" value="1"/>
</dbReference>
<dbReference type="Pfam" id="PF02458">
    <property type="entry name" value="Transferase"/>
    <property type="match status" value="1"/>
</dbReference>
<name>A0A4S4EMN4_CAMSN</name>
<evidence type="ECO:0000256" key="1">
    <source>
        <dbReference type="ARBA" id="ARBA00022679"/>
    </source>
</evidence>